<name>A0A9X1VQJ0_9FLAO</name>
<evidence type="ECO:0000313" key="3">
    <source>
        <dbReference type="Proteomes" id="UP001139369"/>
    </source>
</evidence>
<dbReference type="Proteomes" id="UP001139369">
    <property type="component" value="Unassembled WGS sequence"/>
</dbReference>
<keyword evidence="3" id="KW-1185">Reference proteome</keyword>
<keyword evidence="1" id="KW-0812">Transmembrane</keyword>
<keyword evidence="1" id="KW-1133">Transmembrane helix</keyword>
<proteinExistence type="predicted"/>
<feature type="transmembrane region" description="Helical" evidence="1">
    <location>
        <begin position="119"/>
        <end position="137"/>
    </location>
</feature>
<accession>A0A9X1VQJ0</accession>
<evidence type="ECO:0000313" key="2">
    <source>
        <dbReference type="EMBL" id="MCI2230433.1"/>
    </source>
</evidence>
<sequence length="140" mass="16745">MKRYDTLTDINLKVLYEKESKRMYESEFINEDGNQIENWDVRTELLSEYMESKGLISIDGEMCYISKFGEELVEDNGWLNYLEKELKSYENKKKKEIRKETQEEIIRKGTIESFKYGKWGFYLAILSILITALLELIKKK</sequence>
<comment type="caution">
    <text evidence="2">The sequence shown here is derived from an EMBL/GenBank/DDBJ whole genome shotgun (WGS) entry which is preliminary data.</text>
</comment>
<dbReference type="RefSeq" id="WP_242179549.1">
    <property type="nucleotide sequence ID" value="NZ_JAKQYM010000022.1"/>
</dbReference>
<protein>
    <submittedName>
        <fullName evidence="2">Uncharacterized protein</fullName>
    </submittedName>
</protein>
<gene>
    <name evidence="2" type="ORF">MC378_14735</name>
</gene>
<keyword evidence="1" id="KW-0472">Membrane</keyword>
<reference evidence="2" key="1">
    <citation type="submission" date="2022-02" db="EMBL/GenBank/DDBJ databases">
        <title>Polaribacter sp. MSW13, isolated from seawater.</title>
        <authorList>
            <person name="Kristyanto S."/>
            <person name="Jung J."/>
            <person name="Jeon C.O."/>
        </authorList>
    </citation>
    <scope>NUCLEOTIDE SEQUENCE</scope>
    <source>
        <strain evidence="2">MSW13</strain>
    </source>
</reference>
<dbReference type="AlphaFoldDB" id="A0A9X1VQJ0"/>
<dbReference type="EMBL" id="JAKQYM010000022">
    <property type="protein sequence ID" value="MCI2230433.1"/>
    <property type="molecule type" value="Genomic_DNA"/>
</dbReference>
<evidence type="ECO:0000256" key="1">
    <source>
        <dbReference type="SAM" id="Phobius"/>
    </source>
</evidence>
<organism evidence="2 3">
    <name type="scientific">Polaribacter marinus</name>
    <dbReference type="NCBI Taxonomy" id="2916838"/>
    <lineage>
        <taxon>Bacteria</taxon>
        <taxon>Pseudomonadati</taxon>
        <taxon>Bacteroidota</taxon>
        <taxon>Flavobacteriia</taxon>
        <taxon>Flavobacteriales</taxon>
        <taxon>Flavobacteriaceae</taxon>
    </lineage>
</organism>